<evidence type="ECO:0008006" key="5">
    <source>
        <dbReference type="Google" id="ProtNLM"/>
    </source>
</evidence>
<feature type="signal peptide" evidence="2">
    <location>
        <begin position="1"/>
        <end position="16"/>
    </location>
</feature>
<organism evidence="3 4">
    <name type="scientific">Phaeosphaeria nodorum (strain SN15 / ATCC MYA-4574 / FGSC 10173)</name>
    <name type="common">Glume blotch fungus</name>
    <name type="synonym">Parastagonospora nodorum</name>
    <dbReference type="NCBI Taxonomy" id="321614"/>
    <lineage>
        <taxon>Eukaryota</taxon>
        <taxon>Fungi</taxon>
        <taxon>Dikarya</taxon>
        <taxon>Ascomycota</taxon>
        <taxon>Pezizomycotina</taxon>
        <taxon>Dothideomycetes</taxon>
        <taxon>Pleosporomycetidae</taxon>
        <taxon>Pleosporales</taxon>
        <taxon>Pleosporineae</taxon>
        <taxon>Phaeosphaeriaceae</taxon>
        <taxon>Parastagonospora</taxon>
    </lineage>
</organism>
<reference evidence="4" key="1">
    <citation type="journal article" date="2007" name="Plant Cell">
        <title>Dothideomycete-plant interactions illuminated by genome sequencing and EST analysis of the wheat pathogen Stagonospora nodorum.</title>
        <authorList>
            <person name="Hane J.K."/>
            <person name="Lowe R.G."/>
            <person name="Solomon P.S."/>
            <person name="Tan K.C."/>
            <person name="Schoch C.L."/>
            <person name="Spatafora J.W."/>
            <person name="Crous P.W."/>
            <person name="Kodira C."/>
            <person name="Birren B.W."/>
            <person name="Galagan J.E."/>
            <person name="Torriani S.F."/>
            <person name="McDonald B.A."/>
            <person name="Oliver R.P."/>
        </authorList>
    </citation>
    <scope>NUCLEOTIDE SEQUENCE [LARGE SCALE GENOMIC DNA]</scope>
    <source>
        <strain evidence="4">SN15 / ATCC MYA-4574 / FGSC 10173</strain>
    </source>
</reference>
<dbReference type="KEGG" id="pno:SNOG_11645"/>
<protein>
    <recommendedName>
        <fullName evidence="5">Secreted protein</fullName>
    </recommendedName>
</protein>
<gene>
    <name evidence="3" type="ORF">SNOG_11645</name>
</gene>
<accession>Q0U9B9</accession>
<dbReference type="EMBL" id="CH445344">
    <property type="protein sequence ID" value="EAT80689.1"/>
    <property type="molecule type" value="Genomic_DNA"/>
</dbReference>
<evidence type="ECO:0000256" key="2">
    <source>
        <dbReference type="SAM" id="SignalP"/>
    </source>
</evidence>
<dbReference type="Proteomes" id="UP000001055">
    <property type="component" value="Unassembled WGS sequence"/>
</dbReference>
<dbReference type="InParanoid" id="Q0U9B9"/>
<name>Q0U9B9_PHANO</name>
<feature type="region of interest" description="Disordered" evidence="1">
    <location>
        <begin position="24"/>
        <end position="61"/>
    </location>
</feature>
<dbReference type="GeneID" id="5978790"/>
<feature type="chain" id="PRO_5004177760" description="Secreted protein" evidence="2">
    <location>
        <begin position="17"/>
        <end position="61"/>
    </location>
</feature>
<keyword evidence="2" id="KW-0732">Signal</keyword>
<dbReference type="RefSeq" id="XP_001801884.1">
    <property type="nucleotide sequence ID" value="XM_001801832.1"/>
</dbReference>
<evidence type="ECO:0000313" key="4">
    <source>
        <dbReference type="Proteomes" id="UP000001055"/>
    </source>
</evidence>
<evidence type="ECO:0000256" key="1">
    <source>
        <dbReference type="SAM" id="MobiDB-lite"/>
    </source>
</evidence>
<sequence length="61" mass="6277">MFLRLISLSSLQSAPCFLVPSVGTPQQGVPACSSTTTNGRIPTLSIHPPSGPISDSDAPLQ</sequence>
<feature type="compositionally biased region" description="Polar residues" evidence="1">
    <location>
        <begin position="24"/>
        <end position="40"/>
    </location>
</feature>
<dbReference type="AlphaFoldDB" id="Q0U9B9"/>
<evidence type="ECO:0000313" key="3">
    <source>
        <dbReference type="EMBL" id="EAT80689.1"/>
    </source>
</evidence>
<proteinExistence type="predicted"/>